<evidence type="ECO:0000313" key="3">
    <source>
        <dbReference type="EMBL" id="MPR36179.1"/>
    </source>
</evidence>
<dbReference type="Proteomes" id="UP000479293">
    <property type="component" value="Unassembled WGS sequence"/>
</dbReference>
<reference evidence="3 4" key="1">
    <citation type="submission" date="2019-10" db="EMBL/GenBank/DDBJ databases">
        <title>Draft Genome Sequence of Cytophagaceae sp. SJW1-29.</title>
        <authorList>
            <person name="Choi A."/>
        </authorList>
    </citation>
    <scope>NUCLEOTIDE SEQUENCE [LARGE SCALE GENOMIC DNA]</scope>
    <source>
        <strain evidence="3 4">SJW1-29</strain>
    </source>
</reference>
<dbReference type="RefSeq" id="WP_152763861.1">
    <property type="nucleotide sequence ID" value="NZ_WHLY01000002.1"/>
</dbReference>
<evidence type="ECO:0000313" key="4">
    <source>
        <dbReference type="Proteomes" id="UP000479293"/>
    </source>
</evidence>
<keyword evidence="4" id="KW-1185">Reference proteome</keyword>
<feature type="signal peptide" evidence="2">
    <location>
        <begin position="1"/>
        <end position="18"/>
    </location>
</feature>
<accession>A0A7C9BUG5</accession>
<organism evidence="3 4">
    <name type="scientific">Salmonirosea aquatica</name>
    <dbReference type="NCBI Taxonomy" id="2654236"/>
    <lineage>
        <taxon>Bacteria</taxon>
        <taxon>Pseudomonadati</taxon>
        <taxon>Bacteroidota</taxon>
        <taxon>Cytophagia</taxon>
        <taxon>Cytophagales</taxon>
        <taxon>Spirosomataceae</taxon>
        <taxon>Salmonirosea</taxon>
    </lineage>
</organism>
<evidence type="ECO:0000256" key="2">
    <source>
        <dbReference type="SAM" id="SignalP"/>
    </source>
</evidence>
<sequence length="397" mass="43796">MKKRLTVLVLLLSIKCFAAPKKVKISNASDTILKACVYVSTTADDLGLAAGEFKSLSIGEMFVYEYDYKNGRFIHTVVFLKNDDKIIVSSYQASSSDPKEVTINITKPNQKQVDRPEVDRMRRLIDDEIVNFSKTYVSTIRVDGDASLGLQEYLGAIAVIDTAQKDMRKAVKLLYTARQLEISETPPLSGRNFQETYKITKEFAGEAGVSVPGAFSSGINFSHGDMQEITLSCKTIGNVLLPTRPGITPIGTLLDFDEKNVENVVGTITATLDSCNTCILQQIQGLLAHSGLAVNVKRFKKSNIAFTSSASNVVTANGTYVYENGYDYFDLISARVIAIGLTGINLKTNFAQTVVEKLKVKKNELDNLVNNQQLNVDRLKAQLKEITDLISKLETYK</sequence>
<keyword evidence="2" id="KW-0732">Signal</keyword>
<dbReference type="EMBL" id="WHLY01000002">
    <property type="protein sequence ID" value="MPR36179.1"/>
    <property type="molecule type" value="Genomic_DNA"/>
</dbReference>
<protein>
    <submittedName>
        <fullName evidence="3">Uncharacterized protein</fullName>
    </submittedName>
</protein>
<dbReference type="AlphaFoldDB" id="A0A7C9BUG5"/>
<evidence type="ECO:0000256" key="1">
    <source>
        <dbReference type="SAM" id="Coils"/>
    </source>
</evidence>
<name>A0A7C9BUG5_9BACT</name>
<proteinExistence type="predicted"/>
<keyword evidence="1" id="KW-0175">Coiled coil</keyword>
<gene>
    <name evidence="3" type="ORF">GBK04_23230</name>
</gene>
<comment type="caution">
    <text evidence="3">The sequence shown here is derived from an EMBL/GenBank/DDBJ whole genome shotgun (WGS) entry which is preliminary data.</text>
</comment>
<feature type="chain" id="PRO_5028872652" evidence="2">
    <location>
        <begin position="19"/>
        <end position="397"/>
    </location>
</feature>
<feature type="coiled-coil region" evidence="1">
    <location>
        <begin position="351"/>
        <end position="396"/>
    </location>
</feature>